<dbReference type="InterPro" id="IPR000873">
    <property type="entry name" value="AMP-dep_synth/lig_dom"/>
</dbReference>
<sequence length="247" mass="25946">MPLIPRIASPPSSHFLPPLHSSPKTAVSPSNAAFVLFTSGSTGTPKGLVQQHSSVCSVNAAYHDSLFLNHSSRVLNFAAYTFDVSTVDVFATLSLGGCVCIPSEAERLNDLEGAIQRFNVTWIDLTPSFAVASIPDPRRVPSLQTLVLAGEPLQPHHAAHFVGRVPRVINCYGPAEAGGCLAQICEAGDAAPAVGRAMPSARCWVVDVRDARRLASVGAVGELVVEGPTLARGYLGLEDKTKAAALL</sequence>
<dbReference type="PANTHER" id="PTHR45527">
    <property type="entry name" value="NONRIBOSOMAL PEPTIDE SYNTHETASE"/>
    <property type="match status" value="1"/>
</dbReference>
<dbReference type="EMBL" id="NJEU01001579">
    <property type="protein sequence ID" value="PHH63980.1"/>
    <property type="molecule type" value="Genomic_DNA"/>
</dbReference>
<proteinExistence type="predicted"/>
<dbReference type="GO" id="GO:0043041">
    <property type="term" value="P:amino acid activation for nonribosomal peptide biosynthetic process"/>
    <property type="evidence" value="ECO:0007669"/>
    <property type="project" value="TreeGrafter"/>
</dbReference>
<evidence type="ECO:0000259" key="3">
    <source>
        <dbReference type="Pfam" id="PF00501"/>
    </source>
</evidence>
<reference evidence="4 5" key="1">
    <citation type="submission" date="2017-06" db="EMBL/GenBank/DDBJ databases">
        <title>Ant-infecting Ophiocordyceps genomes reveal a high diversity of potential behavioral manipulation genes and a possible major role for enterotoxins.</title>
        <authorList>
            <person name="De Bekker C."/>
            <person name="Evans H.C."/>
            <person name="Brachmann A."/>
            <person name="Hughes D.P."/>
        </authorList>
    </citation>
    <scope>NUCLEOTIDE SEQUENCE [LARGE SCALE GENOMIC DNA]</scope>
    <source>
        <strain evidence="4 5">1348a</strain>
    </source>
</reference>
<dbReference type="OrthoDB" id="4895341at2759"/>
<accession>A0A2C5Y963</accession>
<dbReference type="InterPro" id="IPR042099">
    <property type="entry name" value="ANL_N_sf"/>
</dbReference>
<dbReference type="PANTHER" id="PTHR45527:SF1">
    <property type="entry name" value="FATTY ACID SYNTHASE"/>
    <property type="match status" value="1"/>
</dbReference>
<dbReference type="GO" id="GO:0005737">
    <property type="term" value="C:cytoplasm"/>
    <property type="evidence" value="ECO:0007669"/>
    <property type="project" value="TreeGrafter"/>
</dbReference>
<dbReference type="Proteomes" id="UP000224854">
    <property type="component" value="Unassembled WGS sequence"/>
</dbReference>
<protein>
    <recommendedName>
        <fullName evidence="3">AMP-dependent synthetase/ligase domain-containing protein</fullName>
    </recommendedName>
</protein>
<dbReference type="PROSITE" id="PS00455">
    <property type="entry name" value="AMP_BINDING"/>
    <property type="match status" value="1"/>
</dbReference>
<gene>
    <name evidence="4" type="ORF">CDD82_1812</name>
</gene>
<evidence type="ECO:0000313" key="5">
    <source>
        <dbReference type="Proteomes" id="UP000224854"/>
    </source>
</evidence>
<dbReference type="AlphaFoldDB" id="A0A2C5Y963"/>
<organism evidence="4 5">
    <name type="scientific">Ophiocordyceps australis</name>
    <dbReference type="NCBI Taxonomy" id="1399860"/>
    <lineage>
        <taxon>Eukaryota</taxon>
        <taxon>Fungi</taxon>
        <taxon>Dikarya</taxon>
        <taxon>Ascomycota</taxon>
        <taxon>Pezizomycotina</taxon>
        <taxon>Sordariomycetes</taxon>
        <taxon>Hypocreomycetidae</taxon>
        <taxon>Hypocreales</taxon>
        <taxon>Ophiocordycipitaceae</taxon>
        <taxon>Ophiocordyceps</taxon>
    </lineage>
</organism>
<feature type="domain" description="AMP-dependent synthetase/ligase" evidence="3">
    <location>
        <begin position="22"/>
        <end position="235"/>
    </location>
</feature>
<dbReference type="GO" id="GO:0044550">
    <property type="term" value="P:secondary metabolite biosynthetic process"/>
    <property type="evidence" value="ECO:0007669"/>
    <property type="project" value="TreeGrafter"/>
</dbReference>
<comment type="caution">
    <text evidence="4">The sequence shown here is derived from an EMBL/GenBank/DDBJ whole genome shotgun (WGS) entry which is preliminary data.</text>
</comment>
<evidence type="ECO:0000256" key="2">
    <source>
        <dbReference type="ARBA" id="ARBA00022553"/>
    </source>
</evidence>
<evidence type="ECO:0000313" key="4">
    <source>
        <dbReference type="EMBL" id="PHH63980.1"/>
    </source>
</evidence>
<dbReference type="SUPFAM" id="SSF56801">
    <property type="entry name" value="Acetyl-CoA synthetase-like"/>
    <property type="match status" value="1"/>
</dbReference>
<dbReference type="GO" id="GO:0031177">
    <property type="term" value="F:phosphopantetheine binding"/>
    <property type="evidence" value="ECO:0007669"/>
    <property type="project" value="TreeGrafter"/>
</dbReference>
<keyword evidence="1" id="KW-0596">Phosphopantetheine</keyword>
<keyword evidence="5" id="KW-1185">Reference proteome</keyword>
<dbReference type="InterPro" id="IPR020845">
    <property type="entry name" value="AMP-binding_CS"/>
</dbReference>
<dbReference type="Gene3D" id="3.40.50.12780">
    <property type="entry name" value="N-terminal domain of ligase-like"/>
    <property type="match status" value="1"/>
</dbReference>
<dbReference type="Pfam" id="PF00501">
    <property type="entry name" value="AMP-binding"/>
    <property type="match status" value="1"/>
</dbReference>
<name>A0A2C5Y963_9HYPO</name>
<keyword evidence="2" id="KW-0597">Phosphoprotein</keyword>
<evidence type="ECO:0000256" key="1">
    <source>
        <dbReference type="ARBA" id="ARBA00022450"/>
    </source>
</evidence>